<gene>
    <name evidence="1" type="ORF">DFP90_102407</name>
</gene>
<dbReference type="OrthoDB" id="9155693at2"/>
<dbReference type="AlphaFoldDB" id="A0A3D9HU28"/>
<dbReference type="RefSeq" id="WP_115935923.1">
    <property type="nucleotide sequence ID" value="NZ_QRDW01000002.1"/>
</dbReference>
<dbReference type="Pfam" id="PF19662">
    <property type="entry name" value="DUF6165"/>
    <property type="match status" value="1"/>
</dbReference>
<dbReference type="EMBL" id="QRDW01000002">
    <property type="protein sequence ID" value="RED52386.1"/>
    <property type="molecule type" value="Genomic_DNA"/>
</dbReference>
<organism evidence="1 2">
    <name type="scientific">Aestuariispira insulae</name>
    <dbReference type="NCBI Taxonomy" id="1461337"/>
    <lineage>
        <taxon>Bacteria</taxon>
        <taxon>Pseudomonadati</taxon>
        <taxon>Pseudomonadota</taxon>
        <taxon>Alphaproteobacteria</taxon>
        <taxon>Rhodospirillales</taxon>
        <taxon>Kiloniellaceae</taxon>
        <taxon>Aestuariispira</taxon>
    </lineage>
</organism>
<name>A0A3D9HU28_9PROT</name>
<reference evidence="1 2" key="1">
    <citation type="submission" date="2018-07" db="EMBL/GenBank/DDBJ databases">
        <title>Genomic Encyclopedia of Type Strains, Phase III (KMG-III): the genomes of soil and plant-associated and newly described type strains.</title>
        <authorList>
            <person name="Whitman W."/>
        </authorList>
    </citation>
    <scope>NUCLEOTIDE SEQUENCE [LARGE SCALE GENOMIC DNA]</scope>
    <source>
        <strain evidence="1 2">CECT 8488</strain>
    </source>
</reference>
<proteinExistence type="predicted"/>
<accession>A0A3D9HU28</accession>
<sequence>MSISVPVSWGELIDKITILEIKQCEIKDETALANVRRELAALTSVLEQSGANHPELAEKKAALLEINRELWGIEDDIRDCERGQDFGDDFIRLARAVYHTNDRRAAVKKEINILLGSELVEEKSYQDY</sequence>
<evidence type="ECO:0000313" key="1">
    <source>
        <dbReference type="EMBL" id="RED52386.1"/>
    </source>
</evidence>
<dbReference type="InterPro" id="IPR046163">
    <property type="entry name" value="DUF6165"/>
</dbReference>
<comment type="caution">
    <text evidence="1">The sequence shown here is derived from an EMBL/GenBank/DDBJ whole genome shotgun (WGS) entry which is preliminary data.</text>
</comment>
<protein>
    <submittedName>
        <fullName evidence="1">Uncharacterized protein</fullName>
    </submittedName>
</protein>
<evidence type="ECO:0000313" key="2">
    <source>
        <dbReference type="Proteomes" id="UP000256845"/>
    </source>
</evidence>
<dbReference type="Proteomes" id="UP000256845">
    <property type="component" value="Unassembled WGS sequence"/>
</dbReference>
<keyword evidence="2" id="KW-1185">Reference proteome</keyword>